<keyword evidence="3 8" id="KW-0853">WD repeat</keyword>
<dbReference type="InterPro" id="IPR015943">
    <property type="entry name" value="WD40/YVTN_repeat-like_dom_sf"/>
</dbReference>
<feature type="domain" description="GOLD" evidence="12">
    <location>
        <begin position="38"/>
        <end position="128"/>
    </location>
</feature>
<keyword evidence="5 7" id="KW-0496">Mitochondrion</keyword>
<keyword evidence="10" id="KW-1133">Transmembrane helix</keyword>
<dbReference type="GO" id="GO:0045182">
    <property type="term" value="F:translation regulator activity"/>
    <property type="evidence" value="ECO:0007669"/>
    <property type="project" value="InterPro"/>
</dbReference>
<dbReference type="GO" id="GO:0007165">
    <property type="term" value="P:signal transduction"/>
    <property type="evidence" value="ECO:0007669"/>
    <property type="project" value="UniProtKB-ARBA"/>
</dbReference>
<protein>
    <recommendedName>
        <fullName evidence="7">Succinate dehydrogenase assembly factor 2, mitochondrial</fullName>
        <shortName evidence="7">SDH assembly factor 2</shortName>
        <shortName evidence="7">SDHAF2</shortName>
    </recommendedName>
</protein>
<proteinExistence type="inferred from homology"/>
<reference evidence="13" key="1">
    <citation type="submission" date="2019-04" db="EMBL/GenBank/DDBJ databases">
        <title>Friends and foes A comparative genomics study of 23 Aspergillus species from section Flavi.</title>
        <authorList>
            <consortium name="DOE Joint Genome Institute"/>
            <person name="Kjaerbolling I."/>
            <person name="Vesth T."/>
            <person name="Frisvad J.C."/>
            <person name="Nybo J.L."/>
            <person name="Theobald S."/>
            <person name="Kildgaard S."/>
            <person name="Isbrandt T."/>
            <person name="Kuo A."/>
            <person name="Sato A."/>
            <person name="Lyhne E.K."/>
            <person name="Kogle M.E."/>
            <person name="Wiebenga A."/>
            <person name="Kun R.S."/>
            <person name="Lubbers R.J."/>
            <person name="Makela M.R."/>
            <person name="Barry K."/>
            <person name="Chovatia M."/>
            <person name="Clum A."/>
            <person name="Daum C."/>
            <person name="Haridas S."/>
            <person name="He G."/>
            <person name="LaButti K."/>
            <person name="Lipzen A."/>
            <person name="Mondo S."/>
            <person name="Riley R."/>
            <person name="Salamov A."/>
            <person name="Simmons B.A."/>
            <person name="Magnuson J.K."/>
            <person name="Henrissat B."/>
            <person name="Mortensen U.H."/>
            <person name="Larsen T.O."/>
            <person name="Devries R.P."/>
            <person name="Grigoriev I.V."/>
            <person name="Machida M."/>
            <person name="Baker S.E."/>
            <person name="Andersen M.R."/>
        </authorList>
    </citation>
    <scope>NUCLEOTIDE SEQUENCE</scope>
    <source>
        <strain evidence="13">CBS 117612</strain>
    </source>
</reference>
<evidence type="ECO:0000256" key="11">
    <source>
        <dbReference type="SAM" id="SignalP"/>
    </source>
</evidence>
<name>A0A5N6Y049_9EURO</name>
<dbReference type="InterPro" id="IPR005631">
    <property type="entry name" value="SDH"/>
</dbReference>
<dbReference type="PROSITE" id="PS50082">
    <property type="entry name" value="WD_REPEATS_2"/>
    <property type="match status" value="6"/>
</dbReference>
<comment type="similarity">
    <text evidence="2">Belongs to the WD repeat G protein beta family. Ribosomal protein RACK1 subfamily.</text>
</comment>
<keyword evidence="4" id="KW-0677">Repeat</keyword>
<comment type="subcellular location">
    <subcellularLocation>
        <location evidence="1 7">Mitochondrion matrix</location>
    </subcellularLocation>
</comment>
<feature type="repeat" description="WD" evidence="8">
    <location>
        <begin position="632"/>
        <end position="673"/>
    </location>
</feature>
<dbReference type="PRINTS" id="PR00320">
    <property type="entry name" value="GPROTEINBRPT"/>
</dbReference>
<dbReference type="HAMAP" id="MF_03057">
    <property type="entry name" value="SDHAF2"/>
    <property type="match status" value="1"/>
</dbReference>
<comment type="similarity">
    <text evidence="7">Belongs to the SDHAF2 family.</text>
</comment>
<evidence type="ECO:0000256" key="10">
    <source>
        <dbReference type="SAM" id="Phobius"/>
    </source>
</evidence>
<dbReference type="FunFam" id="2.130.10.10:FF:000039">
    <property type="entry name" value="Guanine nucleotide-binding protein subunit beta-like protein"/>
    <property type="match status" value="1"/>
</dbReference>
<feature type="signal peptide" evidence="11">
    <location>
        <begin position="1"/>
        <end position="25"/>
    </location>
</feature>
<keyword evidence="10" id="KW-0812">Transmembrane</keyword>
<dbReference type="InterPro" id="IPR036322">
    <property type="entry name" value="WD40_repeat_dom_sf"/>
</dbReference>
<keyword evidence="6 7" id="KW-0143">Chaperone</keyword>
<feature type="transmembrane region" description="Helical" evidence="10">
    <location>
        <begin position="188"/>
        <end position="208"/>
    </location>
</feature>
<evidence type="ECO:0000256" key="4">
    <source>
        <dbReference type="ARBA" id="ARBA00022737"/>
    </source>
</evidence>
<dbReference type="PROSITE" id="PS50866">
    <property type="entry name" value="GOLD"/>
    <property type="match status" value="1"/>
</dbReference>
<dbReference type="Pfam" id="PF00400">
    <property type="entry name" value="WD40"/>
    <property type="match status" value="6"/>
</dbReference>
<keyword evidence="10" id="KW-0472">Membrane</keyword>
<evidence type="ECO:0000256" key="3">
    <source>
        <dbReference type="ARBA" id="ARBA00022574"/>
    </source>
</evidence>
<feature type="repeat" description="WD" evidence="8">
    <location>
        <begin position="717"/>
        <end position="754"/>
    </location>
</feature>
<dbReference type="Proteomes" id="UP000325558">
    <property type="component" value="Unassembled WGS sequence"/>
</dbReference>
<feature type="repeat" description="WD" evidence="8">
    <location>
        <begin position="861"/>
        <end position="889"/>
    </location>
</feature>
<dbReference type="InterPro" id="IPR028882">
    <property type="entry name" value="SDHAF2"/>
</dbReference>
<dbReference type="GO" id="GO:0043022">
    <property type="term" value="F:ribosome binding"/>
    <property type="evidence" value="ECO:0007669"/>
    <property type="project" value="InterPro"/>
</dbReference>
<evidence type="ECO:0000256" key="2">
    <source>
        <dbReference type="ARBA" id="ARBA00007253"/>
    </source>
</evidence>
<feature type="repeat" description="WD" evidence="8">
    <location>
        <begin position="761"/>
        <end position="802"/>
    </location>
</feature>
<organism evidence="13">
    <name type="scientific">Aspergillus arachidicola</name>
    <dbReference type="NCBI Taxonomy" id="656916"/>
    <lineage>
        <taxon>Eukaryota</taxon>
        <taxon>Fungi</taxon>
        <taxon>Dikarya</taxon>
        <taxon>Ascomycota</taxon>
        <taxon>Pezizomycotina</taxon>
        <taxon>Eurotiomycetes</taxon>
        <taxon>Eurotiomycetidae</taxon>
        <taxon>Eurotiales</taxon>
        <taxon>Aspergillaceae</taxon>
        <taxon>Aspergillus</taxon>
        <taxon>Aspergillus subgen. Circumdati</taxon>
    </lineage>
</organism>
<feature type="region of interest" description="Disordered" evidence="9">
    <location>
        <begin position="293"/>
        <end position="327"/>
    </location>
</feature>
<dbReference type="Gene3D" id="1.10.150.250">
    <property type="entry name" value="Flavinator of succinate dehydrogenase"/>
    <property type="match status" value="1"/>
</dbReference>
<dbReference type="Gene3D" id="2.130.10.10">
    <property type="entry name" value="YVTN repeat-like/Quinoprotein amine dehydrogenase"/>
    <property type="match status" value="1"/>
</dbReference>
<dbReference type="GO" id="GO:0006121">
    <property type="term" value="P:mitochondrial electron transport, succinate to ubiquinone"/>
    <property type="evidence" value="ECO:0007669"/>
    <property type="project" value="UniProtKB-UniRule"/>
</dbReference>
<dbReference type="InterPro" id="IPR020472">
    <property type="entry name" value="WD40_PAC1"/>
</dbReference>
<dbReference type="Pfam" id="PF01105">
    <property type="entry name" value="EMP24_GP25L"/>
    <property type="match status" value="1"/>
</dbReference>
<evidence type="ECO:0000256" key="7">
    <source>
        <dbReference type="HAMAP-Rule" id="MF_03057"/>
    </source>
</evidence>
<sequence>MGTSQPTLRSILGILFLCLIQISAALKFDLPAVSGKNERCIRNFVFKDQLVVVTAIVSGQKGDGQKVNIHIKDALGNDHGRPRDVVGETRQTFTSSEDTAFDVCFENKLEGRSGVANPYRSIELDVDIGADARDWSSIQDHEKLKPLETDLRRIEEMVQEIVSEMEYLRAREQKLRDTNESTNERVKWFAFGTMGMLIGLGVWQVIYLRAYFSFLVLMTKYGVLCICRSMQTQQTIPPKSPDDVNPVMLSCDKHTRRANMSSPRLIQRFARPSSSPFFLRTILACRSFGNSAIRPKDDNGRAPSTAPEHREYQTNRPPNQHVPNTTSTMTRDFPKAGEKSVPPEFVSAADPNYKPADPYPGKVEHFTGGRQETGAQKPELGVGEMEGITFKVEPLKRTGEDVSTIRARLLYQSRKRGILESDLLLSTFADVYLSKMNKEQLQEYDRFLDENDWDIYYWATQDPPTEGNVAEDTPTETWKRTGAKSGEWAQTVGAYKAAYRPVPSRWADSEVLRLLRQHVQDNSATGFHAAKSKKTGGAGLGRMPNVQVFDSVNDNCSARVHPLSLSRSPTIVIMAEQLVLRGTLEGHNGWVTSLATSLENPNMLLSGSRDKTLIIWNLTRDEQAYGYPKRSLEGHSHIVSDCVISSDGAYALSASWDKSLRLWELATGETTRTFVGHTNDVLSVSFSADNRQIVSASRDRSIKLWNTLGDCKFTITDKGHTDWVSCVRFSPNPQNPVIVSAGWDKLVKVWELASCRLQTDHIGHSGYINTVTISPDGSLCASGGKDGTTMLWDLNESKHLYSLHAGDEIHALVFSPNRYWLCAATASSITIFDLEKKSKVDELKPEYIEKGKKSREPECVSLAWSADGQTLFAGYTDNKIRAWGVMSRA</sequence>
<feature type="repeat" description="WD" evidence="8">
    <location>
        <begin position="584"/>
        <end position="626"/>
    </location>
</feature>
<keyword evidence="11" id="KW-0732">Signal</keyword>
<feature type="compositionally biased region" description="Polar residues" evidence="9">
    <location>
        <begin position="314"/>
        <end position="327"/>
    </location>
</feature>
<dbReference type="Pfam" id="PF03937">
    <property type="entry name" value="Sdh5"/>
    <property type="match status" value="1"/>
</dbReference>
<dbReference type="InterPro" id="IPR036714">
    <property type="entry name" value="SDH_sf"/>
</dbReference>
<dbReference type="PANTHER" id="PTHR19868">
    <property type="entry name" value="RECEPTOR FOR ACTIVATED PROTEIN KINASE C RACK1"/>
    <property type="match status" value="1"/>
</dbReference>
<dbReference type="CDD" id="cd00200">
    <property type="entry name" value="WD40"/>
    <property type="match status" value="1"/>
</dbReference>
<dbReference type="EMBL" id="ML737163">
    <property type="protein sequence ID" value="KAE8338817.1"/>
    <property type="molecule type" value="Genomic_DNA"/>
</dbReference>
<evidence type="ECO:0000256" key="8">
    <source>
        <dbReference type="PROSITE-ProRule" id="PRU00221"/>
    </source>
</evidence>
<dbReference type="InterPro" id="IPR009038">
    <property type="entry name" value="GOLD_dom"/>
</dbReference>
<comment type="function">
    <text evidence="7">Plays an essential role in the assembly of succinate dehydrogenase (SDH), an enzyme complex (also referred to as respiratory complex II) that is a component of both the tricarboxylic acid (TCA) cycle and the mitochondrial electron transport chain, and which couples the oxidation of succinate to fumarate with the reduction of ubiquinone (coenzyme Q) to ubiquinol. Required for flavinylation (covalent attachment of FAD) of the flavoprotein subunit of the SDH catalytic dimer.</text>
</comment>
<dbReference type="InterPro" id="IPR019775">
    <property type="entry name" value="WD40_repeat_CS"/>
</dbReference>
<evidence type="ECO:0000256" key="1">
    <source>
        <dbReference type="ARBA" id="ARBA00004305"/>
    </source>
</evidence>
<comment type="subunit">
    <text evidence="7">Interacts with the flavoprotein subunit within the SDH catalytic dimer.</text>
</comment>
<evidence type="ECO:0000259" key="12">
    <source>
        <dbReference type="PROSITE" id="PS50866"/>
    </source>
</evidence>
<dbReference type="SUPFAM" id="SSF109910">
    <property type="entry name" value="YgfY-like"/>
    <property type="match status" value="1"/>
</dbReference>
<evidence type="ECO:0000256" key="6">
    <source>
        <dbReference type="ARBA" id="ARBA00023186"/>
    </source>
</evidence>
<dbReference type="SMART" id="SM00320">
    <property type="entry name" value="WD40"/>
    <property type="match status" value="7"/>
</dbReference>
<evidence type="ECO:0000256" key="5">
    <source>
        <dbReference type="ARBA" id="ARBA00023128"/>
    </source>
</evidence>
<accession>A0A5N6Y049</accession>
<dbReference type="InterPro" id="IPR001680">
    <property type="entry name" value="WD40_rpt"/>
</dbReference>
<dbReference type="FunFam" id="1.10.150.250:FF:000002">
    <property type="entry name" value="Succinate dehydrogenase assembly factor 2, mitochondrial"/>
    <property type="match status" value="1"/>
</dbReference>
<gene>
    <name evidence="13" type="ORF">BDV24DRAFT_153263</name>
</gene>
<dbReference type="SMART" id="SM01190">
    <property type="entry name" value="EMP24_GP25L"/>
    <property type="match status" value="1"/>
</dbReference>
<dbReference type="PROSITE" id="PS50294">
    <property type="entry name" value="WD_REPEATS_REGION"/>
    <property type="match status" value="6"/>
</dbReference>
<evidence type="ECO:0000256" key="9">
    <source>
        <dbReference type="SAM" id="MobiDB-lite"/>
    </source>
</evidence>
<evidence type="ECO:0000313" key="13">
    <source>
        <dbReference type="EMBL" id="KAE8338817.1"/>
    </source>
</evidence>
<dbReference type="GO" id="GO:0005759">
    <property type="term" value="C:mitochondrial matrix"/>
    <property type="evidence" value="ECO:0007669"/>
    <property type="project" value="UniProtKB-SubCell"/>
</dbReference>
<dbReference type="InterPro" id="IPR045223">
    <property type="entry name" value="RACK1-like"/>
</dbReference>
<dbReference type="AlphaFoldDB" id="A0A5N6Y049"/>
<dbReference type="OrthoDB" id="7875889at2759"/>
<dbReference type="PROSITE" id="PS00678">
    <property type="entry name" value="WD_REPEATS_1"/>
    <property type="match status" value="4"/>
</dbReference>
<feature type="chain" id="PRO_5024919747" description="Succinate dehydrogenase assembly factor 2, mitochondrial" evidence="11">
    <location>
        <begin position="26"/>
        <end position="889"/>
    </location>
</feature>
<dbReference type="SUPFAM" id="SSF50978">
    <property type="entry name" value="WD40 repeat-like"/>
    <property type="match status" value="1"/>
</dbReference>
<feature type="repeat" description="WD" evidence="8">
    <location>
        <begin position="674"/>
        <end position="706"/>
    </location>
</feature>